<protein>
    <submittedName>
        <fullName evidence="1">Uncharacterized protein</fullName>
    </submittedName>
</protein>
<comment type="caution">
    <text evidence="1">The sequence shown here is derived from an EMBL/GenBank/DDBJ whole genome shotgun (WGS) entry which is preliminary data.</text>
</comment>
<evidence type="ECO:0000313" key="2">
    <source>
        <dbReference type="Proteomes" id="UP000886653"/>
    </source>
</evidence>
<dbReference type="AlphaFoldDB" id="A0A9P6NQ32"/>
<sequence length="141" mass="15467">MLKPTHPSSLWKGQLASILATLLGHLKNLYALVLKTKRSDRKPLTSIFTQRDRIANVNEILAGKEKRELRTTQLDLSKSGKGNVFELEPIVDLAQALEEADTGIANIPSPVSTPALEALSMNLNETVHKKFMPATGKLKAI</sequence>
<accession>A0A9P6NQ32</accession>
<organism evidence="1 2">
    <name type="scientific">Cronartium quercuum f. sp. fusiforme G11</name>
    <dbReference type="NCBI Taxonomy" id="708437"/>
    <lineage>
        <taxon>Eukaryota</taxon>
        <taxon>Fungi</taxon>
        <taxon>Dikarya</taxon>
        <taxon>Basidiomycota</taxon>
        <taxon>Pucciniomycotina</taxon>
        <taxon>Pucciniomycetes</taxon>
        <taxon>Pucciniales</taxon>
        <taxon>Coleosporiaceae</taxon>
        <taxon>Cronartium</taxon>
    </lineage>
</organism>
<name>A0A9P6NQ32_9BASI</name>
<dbReference type="EMBL" id="MU167226">
    <property type="protein sequence ID" value="KAG0149592.1"/>
    <property type="molecule type" value="Genomic_DNA"/>
</dbReference>
<keyword evidence="2" id="KW-1185">Reference proteome</keyword>
<gene>
    <name evidence="1" type="ORF">CROQUDRAFT_88932</name>
</gene>
<proteinExistence type="predicted"/>
<dbReference type="Proteomes" id="UP000886653">
    <property type="component" value="Unassembled WGS sequence"/>
</dbReference>
<reference evidence="1" key="1">
    <citation type="submission" date="2013-11" db="EMBL/GenBank/DDBJ databases">
        <title>Genome sequence of the fusiform rust pathogen reveals effectors for host alternation and coevolution with pine.</title>
        <authorList>
            <consortium name="DOE Joint Genome Institute"/>
            <person name="Smith K."/>
            <person name="Pendleton A."/>
            <person name="Kubisiak T."/>
            <person name="Anderson C."/>
            <person name="Salamov A."/>
            <person name="Aerts A."/>
            <person name="Riley R."/>
            <person name="Clum A."/>
            <person name="Lindquist E."/>
            <person name="Ence D."/>
            <person name="Campbell M."/>
            <person name="Kronenberg Z."/>
            <person name="Feau N."/>
            <person name="Dhillon B."/>
            <person name="Hamelin R."/>
            <person name="Burleigh J."/>
            <person name="Smith J."/>
            <person name="Yandell M."/>
            <person name="Nelson C."/>
            <person name="Grigoriev I."/>
            <person name="Davis J."/>
        </authorList>
    </citation>
    <scope>NUCLEOTIDE SEQUENCE</scope>
    <source>
        <strain evidence="1">G11</strain>
    </source>
</reference>
<evidence type="ECO:0000313" key="1">
    <source>
        <dbReference type="EMBL" id="KAG0149592.1"/>
    </source>
</evidence>